<gene>
    <name evidence="1" type="ORF">E2C01_005877</name>
</gene>
<protein>
    <submittedName>
        <fullName evidence="1">Uncharacterized protein</fullName>
    </submittedName>
</protein>
<reference evidence="1 2" key="1">
    <citation type="submission" date="2019-05" db="EMBL/GenBank/DDBJ databases">
        <title>Another draft genome of Portunus trituberculatus and its Hox gene families provides insights of decapod evolution.</title>
        <authorList>
            <person name="Jeong J.-H."/>
            <person name="Song I."/>
            <person name="Kim S."/>
            <person name="Choi T."/>
            <person name="Kim D."/>
            <person name="Ryu S."/>
            <person name="Kim W."/>
        </authorList>
    </citation>
    <scope>NUCLEOTIDE SEQUENCE [LARGE SCALE GENOMIC DNA]</scope>
    <source>
        <tissue evidence="1">Muscle</tissue>
    </source>
</reference>
<evidence type="ECO:0000313" key="1">
    <source>
        <dbReference type="EMBL" id="MPC13156.1"/>
    </source>
</evidence>
<organism evidence="1 2">
    <name type="scientific">Portunus trituberculatus</name>
    <name type="common">Swimming crab</name>
    <name type="synonym">Neptunus trituberculatus</name>
    <dbReference type="NCBI Taxonomy" id="210409"/>
    <lineage>
        <taxon>Eukaryota</taxon>
        <taxon>Metazoa</taxon>
        <taxon>Ecdysozoa</taxon>
        <taxon>Arthropoda</taxon>
        <taxon>Crustacea</taxon>
        <taxon>Multicrustacea</taxon>
        <taxon>Malacostraca</taxon>
        <taxon>Eumalacostraca</taxon>
        <taxon>Eucarida</taxon>
        <taxon>Decapoda</taxon>
        <taxon>Pleocyemata</taxon>
        <taxon>Brachyura</taxon>
        <taxon>Eubrachyura</taxon>
        <taxon>Portunoidea</taxon>
        <taxon>Portunidae</taxon>
        <taxon>Portuninae</taxon>
        <taxon>Portunus</taxon>
    </lineage>
</organism>
<dbReference type="EMBL" id="VSRR010000262">
    <property type="protein sequence ID" value="MPC13156.1"/>
    <property type="molecule type" value="Genomic_DNA"/>
</dbReference>
<accession>A0A5B7CXR7</accession>
<comment type="caution">
    <text evidence="1">The sequence shown here is derived from an EMBL/GenBank/DDBJ whole genome shotgun (WGS) entry which is preliminary data.</text>
</comment>
<dbReference type="AlphaFoldDB" id="A0A5B7CXR7"/>
<sequence length="64" mass="7238">MHRQSDRTGEKPRTLTEGTVVRDAASGSVLRCVKGKVRLYNHQDQLTVLGRYTISGQMCSFLER</sequence>
<proteinExistence type="predicted"/>
<evidence type="ECO:0000313" key="2">
    <source>
        <dbReference type="Proteomes" id="UP000324222"/>
    </source>
</evidence>
<name>A0A5B7CXR7_PORTR</name>
<keyword evidence="2" id="KW-1185">Reference proteome</keyword>
<dbReference type="Proteomes" id="UP000324222">
    <property type="component" value="Unassembled WGS sequence"/>
</dbReference>